<organism evidence="2 3">
    <name type="scientific">Enterocloster bolteae</name>
    <dbReference type="NCBI Taxonomy" id="208479"/>
    <lineage>
        <taxon>Bacteria</taxon>
        <taxon>Bacillati</taxon>
        <taxon>Bacillota</taxon>
        <taxon>Clostridia</taxon>
        <taxon>Lachnospirales</taxon>
        <taxon>Lachnospiraceae</taxon>
        <taxon>Enterocloster</taxon>
    </lineage>
</organism>
<keyword evidence="1" id="KW-1133">Transmembrane helix</keyword>
<gene>
    <name evidence="2" type="ORF">DWW02_07920</name>
</gene>
<name>A0A412ZBT0_9FIRM</name>
<protein>
    <submittedName>
        <fullName evidence="2">Uncharacterized protein</fullName>
    </submittedName>
</protein>
<proteinExistence type="predicted"/>
<dbReference type="Proteomes" id="UP000284543">
    <property type="component" value="Unassembled WGS sequence"/>
</dbReference>
<dbReference type="AlphaFoldDB" id="A0A412ZBT0"/>
<feature type="transmembrane region" description="Helical" evidence="1">
    <location>
        <begin position="107"/>
        <end position="125"/>
    </location>
</feature>
<accession>A0A412ZBT0</accession>
<reference evidence="2 3" key="1">
    <citation type="submission" date="2018-08" db="EMBL/GenBank/DDBJ databases">
        <title>A genome reference for cultivated species of the human gut microbiota.</title>
        <authorList>
            <person name="Zou Y."/>
            <person name="Xue W."/>
            <person name="Luo G."/>
        </authorList>
    </citation>
    <scope>NUCLEOTIDE SEQUENCE [LARGE SCALE GENOMIC DNA]</scope>
    <source>
        <strain evidence="2 3">AF14-18</strain>
    </source>
</reference>
<evidence type="ECO:0000256" key="1">
    <source>
        <dbReference type="SAM" id="Phobius"/>
    </source>
</evidence>
<feature type="transmembrane region" description="Helical" evidence="1">
    <location>
        <begin position="76"/>
        <end position="95"/>
    </location>
</feature>
<comment type="caution">
    <text evidence="2">The sequence shown here is derived from an EMBL/GenBank/DDBJ whole genome shotgun (WGS) entry which is preliminary data.</text>
</comment>
<evidence type="ECO:0000313" key="2">
    <source>
        <dbReference type="EMBL" id="RGV77579.1"/>
    </source>
</evidence>
<dbReference type="RefSeq" id="WP_118018137.1">
    <property type="nucleotide sequence ID" value="NZ_QRZM01000002.1"/>
</dbReference>
<feature type="transmembrane region" description="Helical" evidence="1">
    <location>
        <begin position="20"/>
        <end position="38"/>
    </location>
</feature>
<dbReference type="EMBL" id="QRZM01000002">
    <property type="protein sequence ID" value="RGV77579.1"/>
    <property type="molecule type" value="Genomic_DNA"/>
</dbReference>
<sequence length="160" mass="18012">MATASNCFGNGELVMDLGRVVYIISIALQLTAGLLLLLGNTKTTKKEIISKFCTQHRWIFIYPDGSLRDYEELVKVAKTVWVNKIAFFYLILGYSTSVFSDAPSNKLFSFIGIIILSVIITRMSYKFADYKSHKCESIDFKNCIPDKGTAIISVDFPQKD</sequence>
<evidence type="ECO:0000313" key="3">
    <source>
        <dbReference type="Proteomes" id="UP000284543"/>
    </source>
</evidence>
<keyword evidence="1" id="KW-0812">Transmembrane</keyword>
<keyword evidence="1" id="KW-0472">Membrane</keyword>